<organism evidence="1">
    <name type="scientific">Brugia timori</name>
    <dbReference type="NCBI Taxonomy" id="42155"/>
    <lineage>
        <taxon>Eukaryota</taxon>
        <taxon>Metazoa</taxon>
        <taxon>Ecdysozoa</taxon>
        <taxon>Nematoda</taxon>
        <taxon>Chromadorea</taxon>
        <taxon>Rhabditida</taxon>
        <taxon>Spirurina</taxon>
        <taxon>Spiruromorpha</taxon>
        <taxon>Filarioidea</taxon>
        <taxon>Onchocercidae</taxon>
        <taxon>Brugia</taxon>
    </lineage>
</organism>
<evidence type="ECO:0000313" key="1">
    <source>
        <dbReference type="WBParaSite" id="BTMF_0001782401-mRNA-1"/>
    </source>
</evidence>
<dbReference type="AlphaFoldDB" id="A0A0R3RCQ2"/>
<dbReference type="WBParaSite" id="BTMF_0001782401-mRNA-1">
    <property type="protein sequence ID" value="BTMF_0001782401-mRNA-1"/>
    <property type="gene ID" value="BTMF_0001782401"/>
</dbReference>
<sequence length="93" mass="10667">LGKNDEIPNQENMDEFDENTEVMRDGIISIESSSWNTTTQIDRIVLNGLLGEGYISETMLPWNSGRPLLIRVFWTVRADNVAQLIDFEILHET</sequence>
<accession>A0A0R3RCQ2</accession>
<protein>
    <submittedName>
        <fullName evidence="1">DUF4457 domain-containing protein</fullName>
    </submittedName>
</protein>
<reference evidence="1" key="1">
    <citation type="submission" date="2017-02" db="UniProtKB">
        <authorList>
            <consortium name="WormBaseParasite"/>
        </authorList>
    </citation>
    <scope>IDENTIFICATION</scope>
</reference>
<proteinExistence type="predicted"/>
<name>A0A0R3RCQ2_9BILA</name>